<name>A0AAV7IHX6_COTGL</name>
<feature type="region of interest" description="Disordered" evidence="1">
    <location>
        <begin position="1"/>
        <end position="51"/>
    </location>
</feature>
<proteinExistence type="predicted"/>
<feature type="region of interest" description="Disordered" evidence="1">
    <location>
        <begin position="259"/>
        <end position="279"/>
    </location>
</feature>
<gene>
    <name evidence="2" type="ORF">KQX54_005371</name>
</gene>
<dbReference type="AlphaFoldDB" id="A0AAV7IHX6"/>
<dbReference type="EMBL" id="JAHXZJ010001492">
    <property type="protein sequence ID" value="KAH0552089.1"/>
    <property type="molecule type" value="Genomic_DNA"/>
</dbReference>
<keyword evidence="3" id="KW-1185">Reference proteome</keyword>
<evidence type="ECO:0000256" key="1">
    <source>
        <dbReference type="SAM" id="MobiDB-lite"/>
    </source>
</evidence>
<comment type="caution">
    <text evidence="2">The sequence shown here is derived from an EMBL/GenBank/DDBJ whole genome shotgun (WGS) entry which is preliminary data.</text>
</comment>
<accession>A0AAV7IHX6</accession>
<evidence type="ECO:0000313" key="3">
    <source>
        <dbReference type="Proteomes" id="UP000826195"/>
    </source>
</evidence>
<reference evidence="2 3" key="1">
    <citation type="journal article" date="2021" name="J. Hered.">
        <title>A chromosome-level genome assembly of the parasitoid wasp, Cotesia glomerata (Hymenoptera: Braconidae).</title>
        <authorList>
            <person name="Pinto B.J."/>
            <person name="Weis J.J."/>
            <person name="Gamble T."/>
            <person name="Ode P.J."/>
            <person name="Paul R."/>
            <person name="Zaspel J.M."/>
        </authorList>
    </citation>
    <scope>NUCLEOTIDE SEQUENCE [LARGE SCALE GENOMIC DNA]</scope>
    <source>
        <strain evidence="2">CgM1</strain>
    </source>
</reference>
<protein>
    <submittedName>
        <fullName evidence="2">Uncharacterized protein</fullName>
    </submittedName>
</protein>
<evidence type="ECO:0000313" key="2">
    <source>
        <dbReference type="EMBL" id="KAH0552089.1"/>
    </source>
</evidence>
<organism evidence="2 3">
    <name type="scientific">Cotesia glomerata</name>
    <name type="common">Lepidopteran parasitic wasp</name>
    <name type="synonym">Apanteles glomeratus</name>
    <dbReference type="NCBI Taxonomy" id="32391"/>
    <lineage>
        <taxon>Eukaryota</taxon>
        <taxon>Metazoa</taxon>
        <taxon>Ecdysozoa</taxon>
        <taxon>Arthropoda</taxon>
        <taxon>Hexapoda</taxon>
        <taxon>Insecta</taxon>
        <taxon>Pterygota</taxon>
        <taxon>Neoptera</taxon>
        <taxon>Endopterygota</taxon>
        <taxon>Hymenoptera</taxon>
        <taxon>Apocrita</taxon>
        <taxon>Ichneumonoidea</taxon>
        <taxon>Braconidae</taxon>
        <taxon>Microgastrinae</taxon>
        <taxon>Cotesia</taxon>
    </lineage>
</organism>
<sequence length="588" mass="66779">MRIKSQRATLAAIAKTKNRQAEDPGEQVQKRRGRKTNAERFQRSNNNNTQPIFSFLAPNRDMTMSNDGIMTRSRSLQQLTGAEATGDVQVDVGTDSEEYDEEEIEEDANATIISAGETFNSPHVCECSCGLINILNRVKQEKAISLLQQEIAELRTAMAALVQKQNKKNKTQAQVSQRHDNNPVQLNPDGQRLFNELTGRQADSKVQSQEANSMRKRSGSSNRYDSRHSVSRSTEEPQTANKGSSIVATGNMQHSVEDASVAPTAGTISRPGRMSQGELRHEIQERRYRRKNIVISGDLDGDWASPETAGRKIKEMFMVEPGIRRIRQIKRGYLITLDLLNTKKAIMAQKSKLKGSNIWINDDLRQVETQKWLKNLAKEQQKAGKNVCSRSRENNQCKRIHREVGHCHLAGNIAVKKLGASGRPSGGQLIEVRKEIKESWKVSEWASGLCLQSKEMYIITEMECQDIPRLIWQEAEVEEVQQRLEEGLLIMRNKQENNNYSKISSSTFSPHYKFIKTCEGSEPYWRDQSIKPWMKEIWTKLRCGNISRHLKKGFSKDWSCRLCKGEAETLPHLFICREAMNACDSKVA</sequence>
<feature type="region of interest" description="Disordered" evidence="1">
    <location>
        <begin position="165"/>
        <end position="243"/>
    </location>
</feature>
<dbReference type="Proteomes" id="UP000826195">
    <property type="component" value="Unassembled WGS sequence"/>
</dbReference>